<evidence type="ECO:0000256" key="5">
    <source>
        <dbReference type="ARBA" id="ARBA00022989"/>
    </source>
</evidence>
<evidence type="ECO:0000313" key="10">
    <source>
        <dbReference type="Proteomes" id="UP000295416"/>
    </source>
</evidence>
<accession>A0A4V2SKJ3</accession>
<keyword evidence="6 8" id="KW-0472">Membrane</keyword>
<proteinExistence type="inferred from homology"/>
<feature type="transmembrane region" description="Helical" evidence="8">
    <location>
        <begin position="435"/>
        <end position="452"/>
    </location>
</feature>
<organism evidence="9 10">
    <name type="scientific">Scopulibacillus darangshiensis</name>
    <dbReference type="NCBI Taxonomy" id="442528"/>
    <lineage>
        <taxon>Bacteria</taxon>
        <taxon>Bacillati</taxon>
        <taxon>Bacillota</taxon>
        <taxon>Bacilli</taxon>
        <taxon>Bacillales</taxon>
        <taxon>Sporolactobacillaceae</taxon>
        <taxon>Scopulibacillus</taxon>
    </lineage>
</organism>
<feature type="transmembrane region" description="Helical" evidence="8">
    <location>
        <begin position="73"/>
        <end position="92"/>
    </location>
</feature>
<comment type="caution">
    <text evidence="9">The sequence shown here is derived from an EMBL/GenBank/DDBJ whole genome shotgun (WGS) entry which is preliminary data.</text>
</comment>
<dbReference type="InterPro" id="IPR050277">
    <property type="entry name" value="Sodium:Solute_Symporter"/>
</dbReference>
<evidence type="ECO:0000256" key="6">
    <source>
        <dbReference type="ARBA" id="ARBA00023136"/>
    </source>
</evidence>
<dbReference type="AlphaFoldDB" id="A0A4V2SKJ3"/>
<feature type="transmembrane region" description="Helical" evidence="8">
    <location>
        <begin position="178"/>
        <end position="197"/>
    </location>
</feature>
<keyword evidence="4 8" id="KW-0812">Transmembrane</keyword>
<reference evidence="9 10" key="1">
    <citation type="submission" date="2019-03" db="EMBL/GenBank/DDBJ databases">
        <title>Genomic Encyclopedia of Type Strains, Phase IV (KMG-IV): sequencing the most valuable type-strain genomes for metagenomic binning, comparative biology and taxonomic classification.</title>
        <authorList>
            <person name="Goeker M."/>
        </authorList>
    </citation>
    <scope>NUCLEOTIDE SEQUENCE [LARGE SCALE GENOMIC DNA]</scope>
    <source>
        <strain evidence="9 10">DSM 19377</strain>
    </source>
</reference>
<dbReference type="Gene3D" id="1.20.1730.10">
    <property type="entry name" value="Sodium/glucose cotransporter"/>
    <property type="match status" value="1"/>
</dbReference>
<evidence type="ECO:0000256" key="7">
    <source>
        <dbReference type="RuleBase" id="RU362091"/>
    </source>
</evidence>
<dbReference type="InterPro" id="IPR038377">
    <property type="entry name" value="Na/Glc_symporter_sf"/>
</dbReference>
<evidence type="ECO:0000256" key="8">
    <source>
        <dbReference type="SAM" id="Phobius"/>
    </source>
</evidence>
<name>A0A4V2SKJ3_9BACL</name>
<dbReference type="RefSeq" id="WP_132748335.1">
    <property type="nucleotide sequence ID" value="NZ_SLXK01000061.1"/>
</dbReference>
<keyword evidence="3" id="KW-0813">Transport</keyword>
<dbReference type="Pfam" id="PF00474">
    <property type="entry name" value="SSF"/>
    <property type="match status" value="1"/>
</dbReference>
<protein>
    <submittedName>
        <fullName evidence="9">SSS family solute:Na+ symporter</fullName>
    </submittedName>
</protein>
<feature type="transmembrane region" description="Helical" evidence="8">
    <location>
        <begin position="117"/>
        <end position="142"/>
    </location>
</feature>
<keyword evidence="10" id="KW-1185">Reference proteome</keyword>
<dbReference type="GO" id="GO:0022857">
    <property type="term" value="F:transmembrane transporter activity"/>
    <property type="evidence" value="ECO:0007669"/>
    <property type="project" value="InterPro"/>
</dbReference>
<dbReference type="PANTHER" id="PTHR48086:SF7">
    <property type="entry name" value="SODIUM-SOLUTE SYMPORTER-RELATED"/>
    <property type="match status" value="1"/>
</dbReference>
<dbReference type="GO" id="GO:0005886">
    <property type="term" value="C:plasma membrane"/>
    <property type="evidence" value="ECO:0007669"/>
    <property type="project" value="TreeGrafter"/>
</dbReference>
<feature type="transmembrane region" description="Helical" evidence="8">
    <location>
        <begin position="43"/>
        <end position="67"/>
    </location>
</feature>
<comment type="subcellular location">
    <subcellularLocation>
        <location evidence="1">Membrane</location>
        <topology evidence="1">Multi-pass membrane protein</topology>
    </subcellularLocation>
</comment>
<feature type="transmembrane region" description="Helical" evidence="8">
    <location>
        <begin position="225"/>
        <end position="243"/>
    </location>
</feature>
<evidence type="ECO:0000256" key="3">
    <source>
        <dbReference type="ARBA" id="ARBA00022448"/>
    </source>
</evidence>
<feature type="transmembrane region" description="Helical" evidence="8">
    <location>
        <begin position="408"/>
        <end position="429"/>
    </location>
</feature>
<dbReference type="OrthoDB" id="9789704at2"/>
<keyword evidence="5 8" id="KW-1133">Transmembrane helix</keyword>
<dbReference type="EMBL" id="SLXK01000061">
    <property type="protein sequence ID" value="TCP19526.1"/>
    <property type="molecule type" value="Genomic_DNA"/>
</dbReference>
<gene>
    <name evidence="9" type="ORF">EV207_1618</name>
</gene>
<feature type="transmembrane region" description="Helical" evidence="8">
    <location>
        <begin position="305"/>
        <end position="333"/>
    </location>
</feature>
<feature type="transmembrane region" description="Helical" evidence="8">
    <location>
        <begin position="379"/>
        <end position="401"/>
    </location>
</feature>
<feature type="transmembrane region" description="Helical" evidence="8">
    <location>
        <begin position="148"/>
        <end position="166"/>
    </location>
</feature>
<dbReference type="CDD" id="cd11479">
    <property type="entry name" value="SLC5sbd_u3"/>
    <property type="match status" value="1"/>
</dbReference>
<evidence type="ECO:0000256" key="2">
    <source>
        <dbReference type="ARBA" id="ARBA00006434"/>
    </source>
</evidence>
<dbReference type="PROSITE" id="PS50283">
    <property type="entry name" value="NA_SOLUT_SYMP_3"/>
    <property type="match status" value="1"/>
</dbReference>
<evidence type="ECO:0000256" key="4">
    <source>
        <dbReference type="ARBA" id="ARBA00022692"/>
    </source>
</evidence>
<feature type="transmembrane region" description="Helical" evidence="8">
    <location>
        <begin position="354"/>
        <end position="373"/>
    </location>
</feature>
<comment type="similarity">
    <text evidence="2 7">Belongs to the sodium:solute symporter (SSF) (TC 2.A.21) family.</text>
</comment>
<feature type="transmembrane region" description="Helical" evidence="8">
    <location>
        <begin position="6"/>
        <end position="23"/>
    </location>
</feature>
<dbReference type="Proteomes" id="UP000295416">
    <property type="component" value="Unassembled WGS sequence"/>
</dbReference>
<evidence type="ECO:0000313" key="9">
    <source>
        <dbReference type="EMBL" id="TCP19526.1"/>
    </source>
</evidence>
<feature type="transmembrane region" description="Helical" evidence="8">
    <location>
        <begin position="264"/>
        <end position="285"/>
    </location>
</feature>
<evidence type="ECO:0000256" key="1">
    <source>
        <dbReference type="ARBA" id="ARBA00004141"/>
    </source>
</evidence>
<dbReference type="InterPro" id="IPR001734">
    <property type="entry name" value="Na/solute_symporter"/>
</dbReference>
<dbReference type="PANTHER" id="PTHR48086">
    <property type="entry name" value="SODIUM/PROLINE SYMPORTER-RELATED"/>
    <property type="match status" value="1"/>
</dbReference>
<sequence length="465" mass="49722">METSDTIVLLLYFAVLIVVGIIGSRKSKSSEDYVLAGRRLGVFMNLGCLSAVIIGGASTLGTTSLGYQYGISGIWLVVMIGLGIMALGIFVVKKISGYKVLTISELLGKRYNNQTRLISAVVTAIYTLLITVTQIIGMGAIINVLLDWNLTFSMLLGGGIVLFYTILGGMWSVTVTDIIQFVVMTIGLFFIMLPMSLAKAGGFDHLLAELPDSYFSFTNIGVDQIFQYFLLYFFGLIVSQDIWQRVFTAKNTKTARISTASAGLYSIAYALAAAVIGMCALLVLPDLTNTQNTFASMAIAILPSGMLGIILASVCSALMSTASGGLIASATLISNDIIKEYFFPNIKDKQFITLSRITTLGLGLISIIFALWIQDILVALDVAYAILSGAIFVPLLAGLFWKKATAKGSFYSIIVSTIVILVGFAIDGLSATSPIIYGIVASVITMVSMSLLDKKTSVPVIKKGV</sequence>